<comment type="caution">
    <text evidence="4">The sequence shown here is derived from an EMBL/GenBank/DDBJ whole genome shotgun (WGS) entry which is preliminary data.</text>
</comment>
<dbReference type="Proteomes" id="UP000321039">
    <property type="component" value="Unassembled WGS sequence"/>
</dbReference>
<accession>A0A5C8ZM53</accession>
<name>A0A5C8ZM53_9GAMM</name>
<keyword evidence="2" id="KW-0732">Signal</keyword>
<dbReference type="PANTHER" id="PTHR34315">
    <property type="match status" value="1"/>
</dbReference>
<protein>
    <submittedName>
        <fullName evidence="4">Intradiol ring-cleavage dioxygenase</fullName>
    </submittedName>
</protein>
<feature type="domain" description="Intradiol ring-cleavage dioxygenases" evidence="3">
    <location>
        <begin position="117"/>
        <end position="239"/>
    </location>
</feature>
<organism evidence="4 5">
    <name type="scientific">Parahaliea maris</name>
    <dbReference type="NCBI Taxonomy" id="2716870"/>
    <lineage>
        <taxon>Bacteria</taxon>
        <taxon>Pseudomonadati</taxon>
        <taxon>Pseudomonadota</taxon>
        <taxon>Gammaproteobacteria</taxon>
        <taxon>Cellvibrionales</taxon>
        <taxon>Halieaceae</taxon>
        <taxon>Parahaliea</taxon>
    </lineage>
</organism>
<dbReference type="AlphaFoldDB" id="A0A5C8ZM53"/>
<dbReference type="InterPro" id="IPR000627">
    <property type="entry name" value="Intradiol_dOase_C"/>
</dbReference>
<feature type="signal peptide" evidence="2">
    <location>
        <begin position="1"/>
        <end position="24"/>
    </location>
</feature>
<evidence type="ECO:0000313" key="4">
    <source>
        <dbReference type="EMBL" id="TXS89538.1"/>
    </source>
</evidence>
<keyword evidence="5" id="KW-1185">Reference proteome</keyword>
<dbReference type="GO" id="GO:0008199">
    <property type="term" value="F:ferric iron binding"/>
    <property type="evidence" value="ECO:0007669"/>
    <property type="project" value="InterPro"/>
</dbReference>
<dbReference type="EMBL" id="VRZA01000010">
    <property type="protein sequence ID" value="TXS89538.1"/>
    <property type="molecule type" value="Genomic_DNA"/>
</dbReference>
<dbReference type="GO" id="GO:0016702">
    <property type="term" value="F:oxidoreductase activity, acting on single donors with incorporation of molecular oxygen, incorporation of two atoms of oxygen"/>
    <property type="evidence" value="ECO:0007669"/>
    <property type="project" value="InterPro"/>
</dbReference>
<proteinExistence type="predicted"/>
<keyword evidence="4" id="KW-0223">Dioxygenase</keyword>
<sequence length="295" mass="32026">MKTPPPHLNRRKLLLGMSASLSLAPFLSLPGCGGGSSGSNSGSTSTDETDTGTILEDQDSDSSDTSTGDSDWSAGGTAAMEADFPPADPFASGLGNPCTLTSDYTLGPCYFDVDDYQQDISEGEPGVPMALVLKLVDQYCEPIAGADIEVWFVNWEGLYSGNTDGSSNTRSFNSGYCTAGDQAALGSRWFRGVQTTDSNGLVYFKCCFPGWYASRTTHIHFKVVRNSSEALVSQFCFDDSLANEIYLNHAEYTGYAKDTDNEWDGVFGDDYSDYQFEVERQWDSSMLAYKAIQIL</sequence>
<evidence type="ECO:0000256" key="1">
    <source>
        <dbReference type="SAM" id="MobiDB-lite"/>
    </source>
</evidence>
<gene>
    <name evidence="4" type="ORF">FV139_19815</name>
</gene>
<evidence type="ECO:0000256" key="2">
    <source>
        <dbReference type="SAM" id="SignalP"/>
    </source>
</evidence>
<evidence type="ECO:0000259" key="3">
    <source>
        <dbReference type="Pfam" id="PF00775"/>
    </source>
</evidence>
<feature type="region of interest" description="Disordered" evidence="1">
    <location>
        <begin position="32"/>
        <end position="86"/>
    </location>
</feature>
<dbReference type="RefSeq" id="WP_148070230.1">
    <property type="nucleotide sequence ID" value="NZ_VRZA01000010.1"/>
</dbReference>
<reference evidence="4 5" key="1">
    <citation type="submission" date="2019-08" db="EMBL/GenBank/DDBJ databases">
        <title>Parahaliea maris sp. nov., isolated from the surface seawater.</title>
        <authorList>
            <person name="Liu Y."/>
        </authorList>
    </citation>
    <scope>NUCLEOTIDE SEQUENCE [LARGE SCALE GENOMIC DNA]</scope>
    <source>
        <strain evidence="4 5">HSLHS9</strain>
    </source>
</reference>
<dbReference type="InterPro" id="IPR015889">
    <property type="entry name" value="Intradiol_dOase_core"/>
</dbReference>
<dbReference type="PANTHER" id="PTHR34315:SF1">
    <property type="entry name" value="INTRADIOL RING-CLEAVAGE DIOXYGENASES DOMAIN-CONTAINING PROTEIN-RELATED"/>
    <property type="match status" value="1"/>
</dbReference>
<feature type="chain" id="PRO_5022789316" evidence="2">
    <location>
        <begin position="25"/>
        <end position="295"/>
    </location>
</feature>
<keyword evidence="4" id="KW-0560">Oxidoreductase</keyword>
<evidence type="ECO:0000313" key="5">
    <source>
        <dbReference type="Proteomes" id="UP000321039"/>
    </source>
</evidence>
<dbReference type="SUPFAM" id="SSF49482">
    <property type="entry name" value="Aromatic compound dioxygenase"/>
    <property type="match status" value="1"/>
</dbReference>
<dbReference type="Pfam" id="PF00775">
    <property type="entry name" value="Dioxygenase_C"/>
    <property type="match status" value="1"/>
</dbReference>
<dbReference type="Gene3D" id="2.60.130.10">
    <property type="entry name" value="Aromatic compound dioxygenase"/>
    <property type="match status" value="1"/>
</dbReference>
<feature type="compositionally biased region" description="Low complexity" evidence="1">
    <location>
        <begin position="63"/>
        <end position="77"/>
    </location>
</feature>